<reference evidence="1 2" key="1">
    <citation type="submission" date="2018-11" db="EMBL/GenBank/DDBJ databases">
        <authorList>
            <consortium name="Pathogen Informatics"/>
        </authorList>
    </citation>
    <scope>NUCLEOTIDE SEQUENCE [LARGE SCALE GENOMIC DNA]</scope>
</reference>
<accession>A0A3P8B4K2</accession>
<accession>A0A183FH60</accession>
<sequence length="257" mass="28778">MGPRHFKFRHRHRQRLRRLPQRIGFDPSPLEDDRAGTKPLYLFDERTIDPEDTKDRRLFDGDQLWHSGQGKALVAPSHVALSSDRAAAQTSRIHQAVPMTDFGDAFDAVLSSKEVNDIPGVMVNTISAYQQFPDAIVSRWNRYLPAKPSTYQPANVDVVLTTLNEYLAMKVGDRALTGWTGVSSASFTLLCVLYPSRPMEKMKVGDRPLTGWTGVSSASFHSTVRVVPIATNELRDASLWLYVTAFVDRHLAGQVVL</sequence>
<dbReference type="Proteomes" id="UP000050761">
    <property type="component" value="Unassembled WGS sequence"/>
</dbReference>
<evidence type="ECO:0000313" key="1">
    <source>
        <dbReference type="EMBL" id="VDO66822.1"/>
    </source>
</evidence>
<reference evidence="3" key="2">
    <citation type="submission" date="2019-09" db="UniProtKB">
        <authorList>
            <consortium name="WormBaseParasite"/>
        </authorList>
    </citation>
    <scope>IDENTIFICATION</scope>
</reference>
<protein>
    <submittedName>
        <fullName evidence="3">Capsid protein</fullName>
    </submittedName>
</protein>
<organism evidence="2 3">
    <name type="scientific">Heligmosomoides polygyrus</name>
    <name type="common">Parasitic roundworm</name>
    <dbReference type="NCBI Taxonomy" id="6339"/>
    <lineage>
        <taxon>Eukaryota</taxon>
        <taxon>Metazoa</taxon>
        <taxon>Ecdysozoa</taxon>
        <taxon>Nematoda</taxon>
        <taxon>Chromadorea</taxon>
        <taxon>Rhabditida</taxon>
        <taxon>Rhabditina</taxon>
        <taxon>Rhabditomorpha</taxon>
        <taxon>Strongyloidea</taxon>
        <taxon>Heligmosomidae</taxon>
        <taxon>Heligmosomoides</taxon>
    </lineage>
</organism>
<evidence type="ECO:0000313" key="3">
    <source>
        <dbReference type="WBParaSite" id="HPBE_0000607101-mRNA-1"/>
    </source>
</evidence>
<dbReference type="WBParaSite" id="HPBE_0000607101-mRNA-1">
    <property type="protein sequence ID" value="HPBE_0000607101-mRNA-1"/>
    <property type="gene ID" value="HPBE_0000607101"/>
</dbReference>
<name>A0A183FH60_HELPZ</name>
<dbReference type="AlphaFoldDB" id="A0A183FH60"/>
<evidence type="ECO:0000313" key="2">
    <source>
        <dbReference type="Proteomes" id="UP000050761"/>
    </source>
</evidence>
<gene>
    <name evidence="1" type="ORF">HPBE_LOCUS6072</name>
</gene>
<proteinExistence type="predicted"/>
<keyword evidence="2" id="KW-1185">Reference proteome</keyword>
<dbReference type="EMBL" id="UZAH01025591">
    <property type="protein sequence ID" value="VDO66822.1"/>
    <property type="molecule type" value="Genomic_DNA"/>
</dbReference>